<evidence type="ECO:0000256" key="4">
    <source>
        <dbReference type="ARBA" id="ARBA00022679"/>
    </source>
</evidence>
<dbReference type="GO" id="GO:0004798">
    <property type="term" value="F:dTMP kinase activity"/>
    <property type="evidence" value="ECO:0007669"/>
    <property type="project" value="UniProtKB-EC"/>
</dbReference>
<dbReference type="Proteomes" id="UP001571980">
    <property type="component" value="Unassembled WGS sequence"/>
</dbReference>
<keyword evidence="6 11" id="KW-0547">Nucleotide-binding</keyword>
<evidence type="ECO:0000256" key="6">
    <source>
        <dbReference type="ARBA" id="ARBA00022741"/>
    </source>
</evidence>
<keyword evidence="14" id="KW-1185">Reference proteome</keyword>
<organism evidence="13 14">
    <name type="scientific">Pyrococcus kukulkanii</name>
    <dbReference type="NCBI Taxonomy" id="1609559"/>
    <lineage>
        <taxon>Archaea</taxon>
        <taxon>Methanobacteriati</taxon>
        <taxon>Methanobacteriota</taxon>
        <taxon>Thermococci</taxon>
        <taxon>Thermococcales</taxon>
        <taxon>Thermococcaceae</taxon>
        <taxon>Pyrococcus</taxon>
    </lineage>
</organism>
<dbReference type="InterPro" id="IPR018094">
    <property type="entry name" value="Thymidylate_kinase"/>
</dbReference>
<dbReference type="PANTHER" id="PTHR10344">
    <property type="entry name" value="THYMIDYLATE KINASE"/>
    <property type="match status" value="1"/>
</dbReference>
<evidence type="ECO:0000256" key="5">
    <source>
        <dbReference type="ARBA" id="ARBA00022727"/>
    </source>
</evidence>
<protein>
    <recommendedName>
        <fullName evidence="3 11">Probable thymidylate kinase</fullName>
        <ecNumber evidence="2 11">2.7.4.9</ecNumber>
    </recommendedName>
    <alternativeName>
        <fullName evidence="9 11">dTMP kinase</fullName>
    </alternativeName>
</protein>
<gene>
    <name evidence="11 13" type="primary">tmk</name>
    <name evidence="13" type="ORF">P8X34_10845</name>
</gene>
<evidence type="ECO:0000256" key="2">
    <source>
        <dbReference type="ARBA" id="ARBA00012980"/>
    </source>
</evidence>
<dbReference type="SUPFAM" id="SSF52540">
    <property type="entry name" value="P-loop containing nucleoside triphosphate hydrolases"/>
    <property type="match status" value="1"/>
</dbReference>
<reference evidence="13 14" key="1">
    <citation type="submission" date="2023-03" db="EMBL/GenBank/DDBJ databases">
        <title>Speciation in Pyrococcus: adaptation to high temperature as a mechanism.</title>
        <authorList>
            <person name="Gu J."/>
        </authorList>
    </citation>
    <scope>NUCLEOTIDE SEQUENCE [LARGE SCALE GENOMIC DNA]</scope>
    <source>
        <strain evidence="13 14">LMOA34</strain>
    </source>
</reference>
<comment type="caution">
    <text evidence="13">The sequence shown here is derived from an EMBL/GenBank/DDBJ whole genome shotgun (WGS) entry which is preliminary data.</text>
</comment>
<proteinExistence type="inferred from homology"/>
<dbReference type="InterPro" id="IPR039430">
    <property type="entry name" value="Thymidylate_kin-like_dom"/>
</dbReference>
<dbReference type="Gene3D" id="3.40.50.300">
    <property type="entry name" value="P-loop containing nucleotide triphosphate hydrolases"/>
    <property type="match status" value="1"/>
</dbReference>
<evidence type="ECO:0000313" key="14">
    <source>
        <dbReference type="Proteomes" id="UP001571980"/>
    </source>
</evidence>
<dbReference type="CDD" id="cd01672">
    <property type="entry name" value="TMPK"/>
    <property type="match status" value="1"/>
</dbReference>
<dbReference type="PANTHER" id="PTHR10344:SF4">
    <property type="entry name" value="UMP-CMP KINASE 2, MITOCHONDRIAL"/>
    <property type="match status" value="1"/>
</dbReference>
<evidence type="ECO:0000259" key="12">
    <source>
        <dbReference type="Pfam" id="PF02223"/>
    </source>
</evidence>
<evidence type="ECO:0000256" key="3">
    <source>
        <dbReference type="ARBA" id="ARBA00013355"/>
    </source>
</evidence>
<dbReference type="EC" id="2.7.4.9" evidence="2 11"/>
<sequence>MVGASSRFIVLEGPDGAGKTTYVKLLAQKLRHAGFKVITAREPSDGPIGREIRRRLKTGDTDGIGEMFLQDREWHMNNVVLPALRKGYVVVMDRYWPSSIAYRRFNHTPPEKVYAQIRKYPEPRIIVLDAPVEVLLERVGRRSDGNFFDKREVIETVRQEYLMLAEKHGFPVVRTDRWPSEVFRDIVAHVEVLS</sequence>
<evidence type="ECO:0000256" key="10">
    <source>
        <dbReference type="ARBA" id="ARBA00048743"/>
    </source>
</evidence>
<comment type="similarity">
    <text evidence="1 11">Belongs to the thymidylate kinase family.</text>
</comment>
<keyword evidence="4 11" id="KW-0808">Transferase</keyword>
<feature type="binding site" evidence="11">
    <location>
        <begin position="13"/>
        <end position="20"/>
    </location>
    <ligand>
        <name>ATP</name>
        <dbReference type="ChEBI" id="CHEBI:30616"/>
    </ligand>
</feature>
<evidence type="ECO:0000256" key="1">
    <source>
        <dbReference type="ARBA" id="ARBA00009776"/>
    </source>
</evidence>
<evidence type="ECO:0000256" key="11">
    <source>
        <dbReference type="HAMAP-Rule" id="MF_00165"/>
    </source>
</evidence>
<keyword evidence="5 11" id="KW-0545">Nucleotide biosynthesis</keyword>
<dbReference type="NCBIfam" id="TIGR00041">
    <property type="entry name" value="DTMP_kinase"/>
    <property type="match status" value="1"/>
</dbReference>
<dbReference type="InterPro" id="IPR027417">
    <property type="entry name" value="P-loop_NTPase"/>
</dbReference>
<dbReference type="HAMAP" id="MF_00165">
    <property type="entry name" value="Thymidylate_kinase"/>
    <property type="match status" value="1"/>
</dbReference>
<evidence type="ECO:0000313" key="13">
    <source>
        <dbReference type="EMBL" id="MFA4805223.1"/>
    </source>
</evidence>
<name>A0ABV4T958_9EURY</name>
<comment type="catalytic activity">
    <reaction evidence="10 11">
        <text>dTMP + ATP = dTDP + ADP</text>
        <dbReference type="Rhea" id="RHEA:13517"/>
        <dbReference type="ChEBI" id="CHEBI:30616"/>
        <dbReference type="ChEBI" id="CHEBI:58369"/>
        <dbReference type="ChEBI" id="CHEBI:63528"/>
        <dbReference type="ChEBI" id="CHEBI:456216"/>
        <dbReference type="EC" id="2.7.4.9"/>
    </reaction>
</comment>
<evidence type="ECO:0000256" key="9">
    <source>
        <dbReference type="ARBA" id="ARBA00029962"/>
    </source>
</evidence>
<evidence type="ECO:0000256" key="8">
    <source>
        <dbReference type="ARBA" id="ARBA00022840"/>
    </source>
</evidence>
<keyword evidence="7 11" id="KW-0418">Kinase</keyword>
<dbReference type="EMBL" id="JARRIG010000007">
    <property type="protein sequence ID" value="MFA4805223.1"/>
    <property type="molecule type" value="Genomic_DNA"/>
</dbReference>
<keyword evidence="8 11" id="KW-0067">ATP-binding</keyword>
<evidence type="ECO:0000256" key="7">
    <source>
        <dbReference type="ARBA" id="ARBA00022777"/>
    </source>
</evidence>
<feature type="domain" description="Thymidylate kinase-like" evidence="12">
    <location>
        <begin position="11"/>
        <end position="186"/>
    </location>
</feature>
<dbReference type="RefSeq" id="WP_372824672.1">
    <property type="nucleotide sequence ID" value="NZ_JARRID010000006.1"/>
</dbReference>
<accession>A0ABV4T958</accession>
<dbReference type="Pfam" id="PF02223">
    <property type="entry name" value="Thymidylate_kin"/>
    <property type="match status" value="1"/>
</dbReference>